<dbReference type="PANTHER" id="PTHR43547:SF2">
    <property type="entry name" value="HYBRID SIGNAL TRANSDUCTION HISTIDINE KINASE C"/>
    <property type="match status" value="1"/>
</dbReference>
<feature type="domain" description="HTH araC/xylS-type" evidence="7">
    <location>
        <begin position="1302"/>
        <end position="1401"/>
    </location>
</feature>
<dbReference type="CDD" id="cd17574">
    <property type="entry name" value="REC_OmpR"/>
    <property type="match status" value="1"/>
</dbReference>
<dbReference type="InterPro" id="IPR011110">
    <property type="entry name" value="Reg_prop"/>
</dbReference>
<dbReference type="Pfam" id="PF02518">
    <property type="entry name" value="HATPase_c"/>
    <property type="match status" value="1"/>
</dbReference>
<dbReference type="InterPro" id="IPR003594">
    <property type="entry name" value="HATPase_dom"/>
</dbReference>
<reference evidence="10 11" key="1">
    <citation type="submission" date="2022-10" db="EMBL/GenBank/DDBJ databases">
        <title>Comparative genomics and taxonomic characterization of three novel marine species of genus Reichenbachiella exhibiting antioxidant and polysaccharide degradation activities.</title>
        <authorList>
            <person name="Muhammad N."/>
            <person name="Lee Y.-J."/>
            <person name="Ko J."/>
            <person name="Kim S.-G."/>
        </authorList>
    </citation>
    <scope>NUCLEOTIDE SEQUENCE [LARGE SCALE GENOMIC DNA]</scope>
    <source>
        <strain evidence="10 11">ABR2-5</strain>
    </source>
</reference>
<evidence type="ECO:0000256" key="5">
    <source>
        <dbReference type="ARBA" id="ARBA00023163"/>
    </source>
</evidence>
<evidence type="ECO:0000256" key="6">
    <source>
        <dbReference type="PROSITE-ProRule" id="PRU00169"/>
    </source>
</evidence>
<dbReference type="Gene3D" id="3.30.565.10">
    <property type="entry name" value="Histidine kinase-like ATPase, C-terminal domain"/>
    <property type="match status" value="1"/>
</dbReference>
<dbReference type="InterPro" id="IPR036890">
    <property type="entry name" value="HATPase_C_sf"/>
</dbReference>
<dbReference type="SMART" id="SM00342">
    <property type="entry name" value="HTH_ARAC"/>
    <property type="match status" value="1"/>
</dbReference>
<dbReference type="Pfam" id="PF00512">
    <property type="entry name" value="HisKA"/>
    <property type="match status" value="1"/>
</dbReference>
<dbReference type="SMART" id="SM00448">
    <property type="entry name" value="REC"/>
    <property type="match status" value="1"/>
</dbReference>
<proteinExistence type="predicted"/>
<keyword evidence="11" id="KW-1185">Reference proteome</keyword>
<dbReference type="Gene3D" id="2.130.10.10">
    <property type="entry name" value="YVTN repeat-like/Quinoprotein amine dehydrogenase"/>
    <property type="match status" value="2"/>
</dbReference>
<dbReference type="Pfam" id="PF07495">
    <property type="entry name" value="Y_Y_Y"/>
    <property type="match status" value="1"/>
</dbReference>
<dbReference type="InterPro" id="IPR004358">
    <property type="entry name" value="Sig_transdc_His_kin-like_C"/>
</dbReference>
<dbReference type="InterPro" id="IPR013783">
    <property type="entry name" value="Ig-like_fold"/>
</dbReference>
<dbReference type="PROSITE" id="PS50110">
    <property type="entry name" value="RESPONSE_REGULATORY"/>
    <property type="match status" value="1"/>
</dbReference>
<dbReference type="Pfam" id="PF07494">
    <property type="entry name" value="Reg_prop"/>
    <property type="match status" value="3"/>
</dbReference>
<dbReference type="PROSITE" id="PS50109">
    <property type="entry name" value="HIS_KIN"/>
    <property type="match status" value="1"/>
</dbReference>
<dbReference type="PANTHER" id="PTHR43547">
    <property type="entry name" value="TWO-COMPONENT HISTIDINE KINASE"/>
    <property type="match status" value="1"/>
</dbReference>
<evidence type="ECO:0000259" key="8">
    <source>
        <dbReference type="PROSITE" id="PS50109"/>
    </source>
</evidence>
<dbReference type="SUPFAM" id="SSF63829">
    <property type="entry name" value="Calcium-dependent phosphotriesterase"/>
    <property type="match status" value="3"/>
</dbReference>
<dbReference type="InterPro" id="IPR018060">
    <property type="entry name" value="HTH_AraC"/>
</dbReference>
<evidence type="ECO:0000313" key="10">
    <source>
        <dbReference type="EMBL" id="MCV9389282.1"/>
    </source>
</evidence>
<dbReference type="Proteomes" id="UP001300692">
    <property type="component" value="Unassembled WGS sequence"/>
</dbReference>
<evidence type="ECO:0000259" key="7">
    <source>
        <dbReference type="PROSITE" id="PS01124"/>
    </source>
</evidence>
<comment type="catalytic activity">
    <reaction evidence="1">
        <text>ATP + protein L-histidine = ADP + protein N-phospho-L-histidine.</text>
        <dbReference type="EC" id="2.7.13.3"/>
    </reaction>
</comment>
<evidence type="ECO:0000256" key="1">
    <source>
        <dbReference type="ARBA" id="ARBA00000085"/>
    </source>
</evidence>
<dbReference type="PRINTS" id="PR00344">
    <property type="entry name" value="BCTRLSENSOR"/>
</dbReference>
<dbReference type="InterPro" id="IPR003661">
    <property type="entry name" value="HisK_dim/P_dom"/>
</dbReference>
<keyword evidence="5" id="KW-0804">Transcription</keyword>
<keyword evidence="3 6" id="KW-0597">Phosphoprotein</keyword>
<dbReference type="Gene3D" id="1.10.10.60">
    <property type="entry name" value="Homeodomain-like"/>
    <property type="match status" value="1"/>
</dbReference>
<dbReference type="SMART" id="SM00388">
    <property type="entry name" value="HisKA"/>
    <property type="match status" value="1"/>
</dbReference>
<dbReference type="Gene3D" id="2.60.40.10">
    <property type="entry name" value="Immunoglobulins"/>
    <property type="match status" value="1"/>
</dbReference>
<name>A0ABT3D069_9BACT</name>
<evidence type="ECO:0000313" key="11">
    <source>
        <dbReference type="Proteomes" id="UP001300692"/>
    </source>
</evidence>
<dbReference type="SMART" id="SM00387">
    <property type="entry name" value="HATPase_c"/>
    <property type="match status" value="1"/>
</dbReference>
<dbReference type="EMBL" id="JAOYOD010000001">
    <property type="protein sequence ID" value="MCV9389282.1"/>
    <property type="molecule type" value="Genomic_DNA"/>
</dbReference>
<dbReference type="InterPro" id="IPR005467">
    <property type="entry name" value="His_kinase_dom"/>
</dbReference>
<evidence type="ECO:0000256" key="2">
    <source>
        <dbReference type="ARBA" id="ARBA00012438"/>
    </source>
</evidence>
<feature type="modified residue" description="4-aspartylphosphate" evidence="6">
    <location>
        <position position="1203"/>
    </location>
</feature>
<feature type="domain" description="Response regulatory" evidence="9">
    <location>
        <begin position="1155"/>
        <end position="1270"/>
    </location>
</feature>
<dbReference type="Pfam" id="PF12833">
    <property type="entry name" value="HTH_18"/>
    <property type="match status" value="1"/>
</dbReference>
<dbReference type="Gene3D" id="1.10.287.130">
    <property type="match status" value="1"/>
</dbReference>
<dbReference type="Gene3D" id="3.40.50.2300">
    <property type="match status" value="1"/>
</dbReference>
<dbReference type="InterPro" id="IPR015943">
    <property type="entry name" value="WD40/YVTN_repeat-like_dom_sf"/>
</dbReference>
<dbReference type="EC" id="2.7.13.3" evidence="2"/>
<protein>
    <recommendedName>
        <fullName evidence="2">histidine kinase</fullName>
        <ecNumber evidence="2">2.7.13.3</ecNumber>
    </recommendedName>
</protein>
<feature type="domain" description="Histidine kinase" evidence="8">
    <location>
        <begin position="872"/>
        <end position="1108"/>
    </location>
</feature>
<accession>A0ABT3D069</accession>
<dbReference type="Pfam" id="PF00072">
    <property type="entry name" value="Response_reg"/>
    <property type="match status" value="1"/>
</dbReference>
<dbReference type="RefSeq" id="WP_264140205.1">
    <property type="nucleotide sequence ID" value="NZ_JAOYOD010000001.1"/>
</dbReference>
<dbReference type="InterPro" id="IPR001789">
    <property type="entry name" value="Sig_transdc_resp-reg_receiver"/>
</dbReference>
<gene>
    <name evidence="10" type="ORF">N7U62_21635</name>
</gene>
<dbReference type="InterPro" id="IPR036097">
    <property type="entry name" value="HisK_dim/P_sf"/>
</dbReference>
<dbReference type="SUPFAM" id="SSF46689">
    <property type="entry name" value="Homeodomain-like"/>
    <property type="match status" value="1"/>
</dbReference>
<dbReference type="CDD" id="cd00082">
    <property type="entry name" value="HisKA"/>
    <property type="match status" value="1"/>
</dbReference>
<dbReference type="InterPro" id="IPR011123">
    <property type="entry name" value="Y_Y_Y"/>
</dbReference>
<evidence type="ECO:0000256" key="4">
    <source>
        <dbReference type="ARBA" id="ARBA00023015"/>
    </source>
</evidence>
<comment type="caution">
    <text evidence="10">The sequence shown here is derived from an EMBL/GenBank/DDBJ whole genome shotgun (WGS) entry which is preliminary data.</text>
</comment>
<dbReference type="InterPro" id="IPR009057">
    <property type="entry name" value="Homeodomain-like_sf"/>
</dbReference>
<organism evidence="10 11">
    <name type="scientific">Reichenbachiella ulvae</name>
    <dbReference type="NCBI Taxonomy" id="2980104"/>
    <lineage>
        <taxon>Bacteria</taxon>
        <taxon>Pseudomonadati</taxon>
        <taxon>Bacteroidota</taxon>
        <taxon>Cytophagia</taxon>
        <taxon>Cytophagales</taxon>
        <taxon>Reichenbachiellaceae</taxon>
        <taxon>Reichenbachiella</taxon>
    </lineage>
</organism>
<dbReference type="SUPFAM" id="SSF55874">
    <property type="entry name" value="ATPase domain of HSP90 chaperone/DNA topoisomerase II/histidine kinase"/>
    <property type="match status" value="1"/>
</dbReference>
<dbReference type="SUPFAM" id="SSF52172">
    <property type="entry name" value="CheY-like"/>
    <property type="match status" value="1"/>
</dbReference>
<keyword evidence="4" id="KW-0805">Transcription regulation</keyword>
<sequence>MKRLLTIFILGLLPLIHSEAKDINYYFRHITAEDGLAHTDATDLVQDRFGFVWIATFGGLQRYDGNGLQLFWNDENQLNAVFNNRIKGLHLGENDLLWLSTEGGVKLFDTKINQFIRLKSNGRAASDLLSSSCRDIVQGTDGAIYALLESGLYRMSIQGDVLKTFTPLYNIDLRQSYIGEIIEVNGDLWVVHTSGVLMVKKNRLNERNGAVKIELSDRRTEKSFFAFHSITQVDDSTLLFGCNNGFIEVNLAQSFGNGKILGNYHKLSLDPSTGQYIDVTKIICYDKNEYWIGTNEGLISVKSVNGEYQESYYQNSEYDKNSLTSNHINSLWIDDMDHLWITTFSGGVNFINLNQKQFSILNRDPSQLENTLAENFVRAITSDAAGNMWLGTWSKGLNKYNPKTNTYTLYSKESKDFSQDKIRALEIDHEGRLWVGTNQGLYVKRPYVDDFIPINYSNSDIQGSSFYCLGVDYFGQVWAGSWNGKGLNRINYINEKALKVEVFNTSNSSICSDKITYIYADPNYPQVFIGTNQGMNHILLNDDGQVKSVFQYKGYEGDRTSLSSNFVWPIVKTNDSTLWVGTLGGGLNKLIIKGDGRYRAKHFGPDEGAPSSDIESLELDKNGNLWLGTKGLSKFNPETETFTNYDYNDGLQGNSFKIGSSYAAPDGTLYFGGINGVSYFNPDSITKSSFAPEVVFTDLYINGQKIAPNDSLNENTLLSKNIYLTDKLILNYDQNNVSISFSSMQYSNPQKSRYKYMLKGVDRDWNITQNAGENTAAYQNLDHGSYEFAVVGSNGDGVWGEKVSSVLIEVTPPIWKTFWAKVIYFIIITGALVFVFYSQRRWLKLKRDLEFTILEEQKMEEIHKMRMKFFTNISHEFRTPLTLILNPIEMLMSKSVQNETMDKLHKTIFNNANRLLSLINELMDFRKAETGAQEIKVANDDIHAVLNNITSGFDNLADKKNINYQTRIRLAEVDDFWFDQGVIEKIVLNLISNAFRYTENGSISIEAGTDPLMIQSTLQNHFAVQSEERFNEYLYIKVSDTGIGITNASIKNIFDRYFRISDDNSQHLGSGVGLALVRSLVLLHKGDVIVRSERRVGSEFVVCLPLGKEPYSTEEIIDSSLVKKLDHVITREESIDFQEEDQYEDENGIDESKTRVLLVEDNQELLSFLKDCFNETYHIMSASNGEEALGKVHETAPDIIISDIMMPVMDGLTFCQTLKSDINYSHIPVVLLTAKSADESKIKGVETGADAYLTKPFNLTLLQKTVENILDNRNKLKDRYRNDTFIEEREMVSNKKDQEFMDQLIEIVNVKMNDPAFDIDHLCLEMGNSRTKLYNKIKSLTGLSVGEFIRRMRMKKSAEILLKEQISVSEVMVKVGIQSQSYFTKTFKKEFGVTPAQYKNSVEKEGETVN</sequence>
<evidence type="ECO:0000259" key="9">
    <source>
        <dbReference type="PROSITE" id="PS50110"/>
    </source>
</evidence>
<evidence type="ECO:0000256" key="3">
    <source>
        <dbReference type="ARBA" id="ARBA00022553"/>
    </source>
</evidence>
<dbReference type="SUPFAM" id="SSF47384">
    <property type="entry name" value="Homodimeric domain of signal transducing histidine kinase"/>
    <property type="match status" value="1"/>
</dbReference>
<dbReference type="InterPro" id="IPR011006">
    <property type="entry name" value="CheY-like_superfamily"/>
</dbReference>
<dbReference type="PROSITE" id="PS01124">
    <property type="entry name" value="HTH_ARAC_FAMILY_2"/>
    <property type="match status" value="1"/>
</dbReference>